<sequence>MKVTRSTPSPGGILEAALYVGDLDAAERFYGEILALECIQRVANRHAFFRVGGSVLLLFNADETAKPPENPNLPVPPHGARGPGHVCMTLSRTEIDEMRKHLLEWNIPIDAEFDWPSGARSLYVRDPAGNSVEFAEGHLWN</sequence>
<proteinExistence type="predicted"/>
<protein>
    <submittedName>
        <fullName evidence="2">Glyoxalase-like domain protein</fullName>
    </submittedName>
</protein>
<organism evidence="2 3">
    <name type="scientific">Ruegeria atlantica</name>
    <dbReference type="NCBI Taxonomy" id="81569"/>
    <lineage>
        <taxon>Bacteria</taxon>
        <taxon>Pseudomonadati</taxon>
        <taxon>Pseudomonadota</taxon>
        <taxon>Alphaproteobacteria</taxon>
        <taxon>Rhodobacterales</taxon>
        <taxon>Roseobacteraceae</taxon>
        <taxon>Ruegeria</taxon>
    </lineage>
</organism>
<evidence type="ECO:0000313" key="2">
    <source>
        <dbReference type="EMBL" id="CUH41632.1"/>
    </source>
</evidence>
<gene>
    <name evidence="2" type="ORF">RUM4293_00509</name>
</gene>
<dbReference type="Pfam" id="PF00903">
    <property type="entry name" value="Glyoxalase"/>
    <property type="match status" value="1"/>
</dbReference>
<dbReference type="EMBL" id="CYPS01000008">
    <property type="protein sequence ID" value="CUH41632.1"/>
    <property type="molecule type" value="Genomic_DNA"/>
</dbReference>
<dbReference type="PANTHER" id="PTHR21366:SF22">
    <property type="entry name" value="VOC DOMAIN-CONTAINING PROTEIN"/>
    <property type="match status" value="1"/>
</dbReference>
<dbReference type="InterPro" id="IPR050383">
    <property type="entry name" value="GlyoxalaseI/FosfomycinResist"/>
</dbReference>
<reference evidence="3" key="1">
    <citation type="submission" date="2015-09" db="EMBL/GenBank/DDBJ databases">
        <authorList>
            <person name="Rodrigo-Torres L."/>
            <person name="Arahal D.R."/>
        </authorList>
    </citation>
    <scope>NUCLEOTIDE SEQUENCE [LARGE SCALE GENOMIC DNA]</scope>
    <source>
        <strain evidence="3">CECT 4293</strain>
    </source>
</reference>
<dbReference type="Proteomes" id="UP000050786">
    <property type="component" value="Unassembled WGS sequence"/>
</dbReference>
<dbReference type="PANTHER" id="PTHR21366">
    <property type="entry name" value="GLYOXALASE FAMILY PROTEIN"/>
    <property type="match status" value="1"/>
</dbReference>
<dbReference type="InterPro" id="IPR037523">
    <property type="entry name" value="VOC_core"/>
</dbReference>
<feature type="domain" description="VOC" evidence="1">
    <location>
        <begin position="12"/>
        <end position="137"/>
    </location>
</feature>
<evidence type="ECO:0000313" key="3">
    <source>
        <dbReference type="Proteomes" id="UP000050786"/>
    </source>
</evidence>
<accession>A0A0P1E126</accession>
<dbReference type="InterPro" id="IPR029068">
    <property type="entry name" value="Glyas_Bleomycin-R_OHBP_Dase"/>
</dbReference>
<dbReference type="InterPro" id="IPR004360">
    <property type="entry name" value="Glyas_Fos-R_dOase_dom"/>
</dbReference>
<evidence type="ECO:0000259" key="1">
    <source>
        <dbReference type="PROSITE" id="PS51819"/>
    </source>
</evidence>
<dbReference type="AlphaFoldDB" id="A0A0P1E126"/>
<dbReference type="SUPFAM" id="SSF54593">
    <property type="entry name" value="Glyoxalase/Bleomycin resistance protein/Dihydroxybiphenyl dioxygenase"/>
    <property type="match status" value="1"/>
</dbReference>
<dbReference type="Gene3D" id="3.10.180.10">
    <property type="entry name" value="2,3-Dihydroxybiphenyl 1,2-Dioxygenase, domain 1"/>
    <property type="match status" value="1"/>
</dbReference>
<dbReference type="RefSeq" id="WP_058271723.1">
    <property type="nucleotide sequence ID" value="NZ_CYPS01000008.1"/>
</dbReference>
<dbReference type="PROSITE" id="PS51819">
    <property type="entry name" value="VOC"/>
    <property type="match status" value="1"/>
</dbReference>
<name>A0A0P1E126_9RHOB</name>
<keyword evidence="3" id="KW-1185">Reference proteome</keyword>